<accession>A0ABV5F8D4</accession>
<comment type="caution">
    <text evidence="1">The sequence shown here is derived from an EMBL/GenBank/DDBJ whole genome shotgun (WGS) entry which is preliminary data.</text>
</comment>
<reference evidence="1 2" key="1">
    <citation type="submission" date="2024-09" db="EMBL/GenBank/DDBJ databases">
        <authorList>
            <person name="Sun Q."/>
            <person name="Mori K."/>
        </authorList>
    </citation>
    <scope>NUCLEOTIDE SEQUENCE [LARGE SCALE GENOMIC DNA]</scope>
    <source>
        <strain evidence="1 2">CECT 8622</strain>
    </source>
</reference>
<dbReference type="Pfam" id="PF05742">
    <property type="entry name" value="TANGO2"/>
    <property type="match status" value="1"/>
</dbReference>
<dbReference type="RefSeq" id="WP_379859896.1">
    <property type="nucleotide sequence ID" value="NZ_JBHMFC010000009.1"/>
</dbReference>
<dbReference type="InterPro" id="IPR008551">
    <property type="entry name" value="TANGO2"/>
</dbReference>
<evidence type="ECO:0000313" key="2">
    <source>
        <dbReference type="Proteomes" id="UP001589585"/>
    </source>
</evidence>
<protein>
    <submittedName>
        <fullName evidence="1">NRDE family protein</fullName>
    </submittedName>
</protein>
<evidence type="ECO:0000313" key="1">
    <source>
        <dbReference type="EMBL" id="MFB9055706.1"/>
    </source>
</evidence>
<dbReference type="EMBL" id="JBHMFC010000009">
    <property type="protein sequence ID" value="MFB9055706.1"/>
    <property type="molecule type" value="Genomic_DNA"/>
</dbReference>
<proteinExistence type="predicted"/>
<organism evidence="1 2">
    <name type="scientific">Mariniflexile ostreae</name>
    <dbReference type="NCBI Taxonomy" id="1520892"/>
    <lineage>
        <taxon>Bacteria</taxon>
        <taxon>Pseudomonadati</taxon>
        <taxon>Bacteroidota</taxon>
        <taxon>Flavobacteriia</taxon>
        <taxon>Flavobacteriales</taxon>
        <taxon>Flavobacteriaceae</taxon>
        <taxon>Mariniflexile</taxon>
    </lineage>
</organism>
<dbReference type="Proteomes" id="UP001589585">
    <property type="component" value="Unassembled WGS sequence"/>
</dbReference>
<gene>
    <name evidence="1" type="ORF">ACFFU9_03035</name>
</gene>
<name>A0ABV5F8D4_9FLAO</name>
<keyword evidence="2" id="KW-1185">Reference proteome</keyword>
<sequence length="233" mass="26851">MCTVTIVPKGNSDFVLTSNRDEAPDRLSISPEYYNIKGVKMLFPKDVQSGGTWIGVSENKRMLCVLNGGFTSHIPKVLYRKSRGVVATDFMAFKNIKDDVKAYNFYNIAPFTMIIADWNLNLCFFELVWDGTKAHFKTLTKAAHIWSSSTLYSARMKEERFRWFTAFKSEHKLEKETLLHFHKTAGSGNIDYGVIMNRDFVKTTSITQVEKNEEVLKMHYENLQNNTVSNKQF</sequence>